<dbReference type="AlphaFoldDB" id="A0A2T0SQ83"/>
<comment type="caution">
    <text evidence="2">The sequence shown here is derived from an EMBL/GenBank/DDBJ whole genome shotgun (WGS) entry which is preliminary data.</text>
</comment>
<organism evidence="2 3">
    <name type="scientific">Geodermatophilus tzadiensis</name>
    <dbReference type="NCBI Taxonomy" id="1137988"/>
    <lineage>
        <taxon>Bacteria</taxon>
        <taxon>Bacillati</taxon>
        <taxon>Actinomycetota</taxon>
        <taxon>Actinomycetes</taxon>
        <taxon>Geodermatophilales</taxon>
        <taxon>Geodermatophilaceae</taxon>
        <taxon>Geodermatophilus</taxon>
    </lineage>
</organism>
<sequence length="419" mass="45369">MIRLGLALLAGLVWWRRSAPRPEIEIADPLHIDGSTAAAVAAVDHSADFARDLERFPSDLPGIDDLVFVDAGATALVTATDRRIWTVDTRTHAAEPFVALPSMAYGLHEAPDDPDRVYLCVAGSYGGPDGTGMVASPGLYRLTRHDGLVEPLVLEVPADDGRPRGPVVYADDDPTAPEAGPGRTGPRRPLAVCDNLDVSDDGRRIYFSEPFDYIGASVDDAVDEAIALAPNGRLWRHDLDTGTTRLVAAGFHFVNAVLLDPHPERPREESVLVTQTSMFRLTRFHLRGPRAGAADVVLDGLPGMADGMDRDADGRIWVALFAERGRLITWVHAHAWVKPLVMRLPARLLLRQAGRTGVLVVSPDGSTPLWSAMYRGPELVSVASAVPGPEGVYLANESLTPGREARRGVIRLRWPTGLR</sequence>
<feature type="region of interest" description="Disordered" evidence="1">
    <location>
        <begin position="163"/>
        <end position="188"/>
    </location>
</feature>
<dbReference type="PANTHER" id="PTHR10426">
    <property type="entry name" value="STRICTOSIDINE SYNTHASE-RELATED"/>
    <property type="match status" value="1"/>
</dbReference>
<accession>A0A2T0SQ83</accession>
<evidence type="ECO:0000313" key="2">
    <source>
        <dbReference type="EMBL" id="PRY35565.1"/>
    </source>
</evidence>
<name>A0A2T0SQ83_9ACTN</name>
<dbReference type="PANTHER" id="PTHR10426:SF88">
    <property type="entry name" value="ADIPOCYTE PLASMA MEMBRANE-ASSOCIATED PROTEIN HEMOMUCIN-RELATED"/>
    <property type="match status" value="1"/>
</dbReference>
<dbReference type="OrthoDB" id="3332247at2"/>
<dbReference type="Proteomes" id="UP000239210">
    <property type="component" value="Unassembled WGS sequence"/>
</dbReference>
<dbReference type="EMBL" id="PVTG01000028">
    <property type="protein sequence ID" value="PRY35565.1"/>
    <property type="molecule type" value="Genomic_DNA"/>
</dbReference>
<evidence type="ECO:0000313" key="3">
    <source>
        <dbReference type="Proteomes" id="UP000239210"/>
    </source>
</evidence>
<keyword evidence="3" id="KW-1185">Reference proteome</keyword>
<reference evidence="2 3" key="1">
    <citation type="submission" date="2018-03" db="EMBL/GenBank/DDBJ databases">
        <title>Genomic Encyclopedia of Archaeal and Bacterial Type Strains, Phase II (KMG-II): from individual species to whole genera.</title>
        <authorList>
            <person name="Goeker M."/>
        </authorList>
    </citation>
    <scope>NUCLEOTIDE SEQUENCE [LARGE SCALE GENOMIC DNA]</scope>
    <source>
        <strain evidence="2 3">DSM 45416</strain>
    </source>
</reference>
<dbReference type="InterPro" id="IPR011042">
    <property type="entry name" value="6-blade_b-propeller_TolB-like"/>
</dbReference>
<dbReference type="SUPFAM" id="SSF63829">
    <property type="entry name" value="Calcium-dependent phosphotriesterase"/>
    <property type="match status" value="1"/>
</dbReference>
<dbReference type="GO" id="GO:0016787">
    <property type="term" value="F:hydrolase activity"/>
    <property type="evidence" value="ECO:0007669"/>
    <property type="project" value="TreeGrafter"/>
</dbReference>
<dbReference type="RefSeq" id="WP_106282223.1">
    <property type="nucleotide sequence ID" value="NZ_PVTG01000028.1"/>
</dbReference>
<proteinExistence type="predicted"/>
<gene>
    <name evidence="2" type="ORF">LY71_1285</name>
</gene>
<protein>
    <submittedName>
        <fullName evidence="2">SMP-30/gluconolaconase/LRE-like protein</fullName>
    </submittedName>
</protein>
<dbReference type="Gene3D" id="2.120.10.30">
    <property type="entry name" value="TolB, C-terminal domain"/>
    <property type="match status" value="1"/>
</dbReference>
<evidence type="ECO:0000256" key="1">
    <source>
        <dbReference type="SAM" id="MobiDB-lite"/>
    </source>
</evidence>